<reference evidence="2" key="1">
    <citation type="submission" date="2021-01" db="EMBL/GenBank/DDBJ databases">
        <authorList>
            <consortium name="Genoscope - CEA"/>
            <person name="William W."/>
        </authorList>
    </citation>
    <scope>NUCLEOTIDE SEQUENCE</scope>
</reference>
<protein>
    <submittedName>
        <fullName evidence="2">(rape) hypothetical protein</fullName>
    </submittedName>
</protein>
<name>A0A816II49_BRANA</name>
<evidence type="ECO:0000256" key="1">
    <source>
        <dbReference type="SAM" id="SignalP"/>
    </source>
</evidence>
<organism evidence="2">
    <name type="scientific">Brassica napus</name>
    <name type="common">Rape</name>
    <dbReference type="NCBI Taxonomy" id="3708"/>
    <lineage>
        <taxon>Eukaryota</taxon>
        <taxon>Viridiplantae</taxon>
        <taxon>Streptophyta</taxon>
        <taxon>Embryophyta</taxon>
        <taxon>Tracheophyta</taxon>
        <taxon>Spermatophyta</taxon>
        <taxon>Magnoliopsida</taxon>
        <taxon>eudicotyledons</taxon>
        <taxon>Gunneridae</taxon>
        <taxon>Pentapetalae</taxon>
        <taxon>rosids</taxon>
        <taxon>malvids</taxon>
        <taxon>Brassicales</taxon>
        <taxon>Brassicaceae</taxon>
        <taxon>Brassiceae</taxon>
        <taxon>Brassica</taxon>
    </lineage>
</organism>
<dbReference type="Proteomes" id="UP001295469">
    <property type="component" value="Chromosome C03"/>
</dbReference>
<accession>A0A816II49</accession>
<dbReference type="AlphaFoldDB" id="A0A816II49"/>
<evidence type="ECO:0000313" key="2">
    <source>
        <dbReference type="EMBL" id="CAF1710336.1"/>
    </source>
</evidence>
<keyword evidence="1" id="KW-0732">Signal</keyword>
<sequence length="124" mass="14371">MANSFVFLGDLNLASVLLSLRCDFSGFWRHVKNWGELIGESSVVTNRRSWTSVTETTSGILDFWLQWKEYKEMMELMVESVRKQSLELQEKKGFSFKTVFGRPISFSGKKKVKSKRESFKLEGT</sequence>
<dbReference type="EMBL" id="HG994367">
    <property type="protein sequence ID" value="CAF1710336.1"/>
    <property type="molecule type" value="Genomic_DNA"/>
</dbReference>
<feature type="signal peptide" evidence="1">
    <location>
        <begin position="1"/>
        <end position="19"/>
    </location>
</feature>
<feature type="chain" id="PRO_5032894488" evidence="1">
    <location>
        <begin position="20"/>
        <end position="124"/>
    </location>
</feature>
<proteinExistence type="predicted"/>
<gene>
    <name evidence="2" type="ORF">DARMORV10_C03P79560.1</name>
</gene>